<accession>A0A0H4IRW1</accession>
<dbReference type="KEGG" id="vg:26796627"/>
<evidence type="ECO:0000313" key="2">
    <source>
        <dbReference type="Proteomes" id="UP000202763"/>
    </source>
</evidence>
<protein>
    <submittedName>
        <fullName evidence="1">Uncharacterized protein</fullName>
    </submittedName>
</protein>
<sequence>MSEEYTNVGTEGHCDYEQPELTQEVVDEEAVKLRNLWNDKVTESGLSQSVFITKNEDGFATEFLSLYQAAKEHVESLGLIIPVIVEGVEVKVDE</sequence>
<dbReference type="RefSeq" id="YP_009225566.1">
    <property type="nucleotide sequence ID" value="NC_029094.1"/>
</dbReference>
<keyword evidence="2" id="KW-1185">Reference proteome</keyword>
<evidence type="ECO:0000313" key="1">
    <source>
        <dbReference type="EMBL" id="AKO61033.1"/>
    </source>
</evidence>
<proteinExistence type="predicted"/>
<dbReference type="Proteomes" id="UP000202763">
    <property type="component" value="Segment"/>
</dbReference>
<organism evidence="1 2">
    <name type="scientific">Pseudoalteromonas phage H101</name>
    <dbReference type="NCBI Taxonomy" id="1654919"/>
    <lineage>
        <taxon>Viruses</taxon>
        <taxon>Duplodnaviria</taxon>
        <taxon>Heunggongvirae</taxon>
        <taxon>Uroviricota</taxon>
        <taxon>Caudoviricetes</taxon>
        <taxon>Shandongvirus</taxon>
        <taxon>Shandongvirus H101</taxon>
    </lineage>
</organism>
<dbReference type="GeneID" id="26796627"/>
<reference evidence="1 2" key="1">
    <citation type="submission" date="2015-05" db="EMBL/GenBank/DDBJ databases">
        <authorList>
            <person name="Wang D.B."/>
            <person name="Wang M."/>
        </authorList>
    </citation>
    <scope>NUCLEOTIDE SEQUENCE [LARGE SCALE GENOMIC DNA]</scope>
</reference>
<name>A0A0H4IRW1_9CAUD</name>
<dbReference type="EMBL" id="KR534323">
    <property type="protein sequence ID" value="AKO61033.1"/>
    <property type="molecule type" value="Genomic_DNA"/>
</dbReference>